<reference evidence="1" key="1">
    <citation type="submission" date="2022-07" db="EMBL/GenBank/DDBJ databases">
        <title>Complete genome of MD9.</title>
        <authorList>
            <person name="Cao G."/>
        </authorList>
    </citation>
    <scope>NUCLEOTIDE SEQUENCE</scope>
    <source>
        <strain evidence="1">MD9</strain>
    </source>
</reference>
<evidence type="ECO:0000313" key="2">
    <source>
        <dbReference type="Proteomes" id="UP001058744"/>
    </source>
</evidence>
<gene>
    <name evidence="1" type="ORF">NOV18_10050</name>
</gene>
<dbReference type="RefSeq" id="WP_256382069.1">
    <property type="nucleotide sequence ID" value="NZ_CP101700.1"/>
</dbReference>
<sequence>MKTVRVGDLKKILDGQPDDTVVWLMVFDEDEPGELVYSSDIDRDRLDADLKSGYQTTDGDQNVLRLYVTLDLHPCS</sequence>
<protein>
    <submittedName>
        <fullName evidence="1">Uncharacterized protein</fullName>
    </submittedName>
</protein>
<evidence type="ECO:0000313" key="1">
    <source>
        <dbReference type="EMBL" id="UUC20793.1"/>
    </source>
</evidence>
<accession>A0AAJ5IQA7</accession>
<dbReference type="EMBL" id="CP101700">
    <property type="protein sequence ID" value="UUC20793.1"/>
    <property type="molecule type" value="Genomic_DNA"/>
</dbReference>
<name>A0AAJ5IQA7_9PSED</name>
<dbReference type="AlphaFoldDB" id="A0AAJ5IQA7"/>
<organism evidence="1 2">
    <name type="scientific">Pseudomonas asiatica</name>
    <dbReference type="NCBI Taxonomy" id="2219225"/>
    <lineage>
        <taxon>Bacteria</taxon>
        <taxon>Pseudomonadati</taxon>
        <taxon>Pseudomonadota</taxon>
        <taxon>Gammaproteobacteria</taxon>
        <taxon>Pseudomonadales</taxon>
        <taxon>Pseudomonadaceae</taxon>
        <taxon>Pseudomonas</taxon>
    </lineage>
</organism>
<dbReference type="Proteomes" id="UP001058744">
    <property type="component" value="Chromosome"/>
</dbReference>
<proteinExistence type="predicted"/>